<accession>A0A4Y7JZ69</accession>
<evidence type="ECO:0000313" key="1">
    <source>
        <dbReference type="EMBL" id="RZC64989.1"/>
    </source>
</evidence>
<keyword evidence="2" id="KW-1185">Reference proteome</keyword>
<dbReference type="Proteomes" id="UP000316621">
    <property type="component" value="Chromosome 6"/>
</dbReference>
<organism evidence="1 2">
    <name type="scientific">Papaver somniferum</name>
    <name type="common">Opium poppy</name>
    <dbReference type="NCBI Taxonomy" id="3469"/>
    <lineage>
        <taxon>Eukaryota</taxon>
        <taxon>Viridiplantae</taxon>
        <taxon>Streptophyta</taxon>
        <taxon>Embryophyta</taxon>
        <taxon>Tracheophyta</taxon>
        <taxon>Spermatophyta</taxon>
        <taxon>Magnoliopsida</taxon>
        <taxon>Ranunculales</taxon>
        <taxon>Papaveraceae</taxon>
        <taxon>Papaveroideae</taxon>
        <taxon>Papaver</taxon>
    </lineage>
</organism>
<evidence type="ECO:0000313" key="2">
    <source>
        <dbReference type="Proteomes" id="UP000316621"/>
    </source>
</evidence>
<name>A0A4Y7JZ69_PAPSO</name>
<proteinExistence type="predicted"/>
<protein>
    <submittedName>
        <fullName evidence="1">Uncharacterized protein</fullName>
    </submittedName>
</protein>
<gene>
    <name evidence="1" type="ORF">C5167_008678</name>
</gene>
<sequence>MEENDLCAQKNIINNNKKERILKLGLLKVLGWHQLVILSLLRSLSVGDRSSDLHPLYPMGDRSSDLHRLYPIRSEWDGVVFDNTLHQANKIATICTRCLGFMQDDTHNGLMCYCF</sequence>
<dbReference type="Gramene" id="RZC64989">
    <property type="protein sequence ID" value="RZC64989"/>
    <property type="gene ID" value="C5167_008678"/>
</dbReference>
<reference evidence="1 2" key="1">
    <citation type="journal article" date="2018" name="Science">
        <title>The opium poppy genome and morphinan production.</title>
        <authorList>
            <person name="Guo L."/>
            <person name="Winzer T."/>
            <person name="Yang X."/>
            <person name="Li Y."/>
            <person name="Ning Z."/>
            <person name="He Z."/>
            <person name="Teodor R."/>
            <person name="Lu Y."/>
            <person name="Bowser T.A."/>
            <person name="Graham I.A."/>
            <person name="Ye K."/>
        </authorList>
    </citation>
    <scope>NUCLEOTIDE SEQUENCE [LARGE SCALE GENOMIC DNA]</scope>
    <source>
        <strain evidence="2">cv. HN1</strain>
        <tissue evidence="1">Leaves</tissue>
    </source>
</reference>
<dbReference type="EMBL" id="CM010720">
    <property type="protein sequence ID" value="RZC64989.1"/>
    <property type="molecule type" value="Genomic_DNA"/>
</dbReference>
<dbReference type="AlphaFoldDB" id="A0A4Y7JZ69"/>